<gene>
    <name evidence="1" type="ORF">SAMN04489796_105143</name>
</gene>
<name>A0A1G8G9W5_9FLAO</name>
<dbReference type="STRING" id="262004.SAMN04489796_105143"/>
<keyword evidence="2" id="KW-1185">Reference proteome</keyword>
<sequence length="53" mass="6193">MFLKEFTQVQATFLKAKLMKYNLVRHKLLKQVFAIAKSGLIYDGNYKSILVKN</sequence>
<dbReference type="AlphaFoldDB" id="A0A1G8G9W5"/>
<dbReference type="EMBL" id="FNCZ01000005">
    <property type="protein sequence ID" value="SDH91159.1"/>
    <property type="molecule type" value="Genomic_DNA"/>
</dbReference>
<dbReference type="Proteomes" id="UP000199492">
    <property type="component" value="Unassembled WGS sequence"/>
</dbReference>
<protein>
    <submittedName>
        <fullName evidence="1">Uncharacterized protein</fullName>
    </submittedName>
</protein>
<organism evidence="1 2">
    <name type="scientific">Winogradskyella thalassocola</name>
    <dbReference type="NCBI Taxonomy" id="262004"/>
    <lineage>
        <taxon>Bacteria</taxon>
        <taxon>Pseudomonadati</taxon>
        <taxon>Bacteroidota</taxon>
        <taxon>Flavobacteriia</taxon>
        <taxon>Flavobacteriales</taxon>
        <taxon>Flavobacteriaceae</taxon>
        <taxon>Winogradskyella</taxon>
    </lineage>
</organism>
<proteinExistence type="predicted"/>
<evidence type="ECO:0000313" key="2">
    <source>
        <dbReference type="Proteomes" id="UP000199492"/>
    </source>
</evidence>
<reference evidence="2" key="1">
    <citation type="submission" date="2016-10" db="EMBL/GenBank/DDBJ databases">
        <authorList>
            <person name="Varghese N."/>
            <person name="Submissions S."/>
        </authorList>
    </citation>
    <scope>NUCLEOTIDE SEQUENCE [LARGE SCALE GENOMIC DNA]</scope>
    <source>
        <strain evidence="2">DSM 15363</strain>
    </source>
</reference>
<evidence type="ECO:0000313" key="1">
    <source>
        <dbReference type="EMBL" id="SDH91159.1"/>
    </source>
</evidence>
<accession>A0A1G8G9W5</accession>